<dbReference type="STRING" id="135208.A0A4Z0A5R9"/>
<comment type="caution">
    <text evidence="3">The sequence shown here is derived from an EMBL/GenBank/DDBJ whole genome shotgun (WGS) entry which is preliminary data.</text>
</comment>
<name>A0A4Z0A5R9_9AGAM</name>
<comment type="similarity">
    <text evidence="1">Belongs to the BCP1 family.</text>
</comment>
<dbReference type="Pfam" id="PF13862">
    <property type="entry name" value="BCCIP"/>
    <property type="match status" value="1"/>
</dbReference>
<evidence type="ECO:0000313" key="4">
    <source>
        <dbReference type="Proteomes" id="UP000298061"/>
    </source>
</evidence>
<evidence type="ECO:0000256" key="1">
    <source>
        <dbReference type="ARBA" id="ARBA00006781"/>
    </source>
</evidence>
<proteinExistence type="inferred from homology"/>
<evidence type="ECO:0000313" key="3">
    <source>
        <dbReference type="EMBL" id="TFY81800.1"/>
    </source>
</evidence>
<gene>
    <name evidence="3" type="ORF">EWM64_g2214</name>
</gene>
<dbReference type="EMBL" id="SFCI01000172">
    <property type="protein sequence ID" value="TFY81800.1"/>
    <property type="molecule type" value="Genomic_DNA"/>
</dbReference>
<dbReference type="AlphaFoldDB" id="A0A4Z0A5R9"/>
<reference evidence="3 4" key="1">
    <citation type="submission" date="2019-02" db="EMBL/GenBank/DDBJ databases">
        <title>Genome sequencing of the rare red list fungi Hericium alpestre (H. flagellum).</title>
        <authorList>
            <person name="Buettner E."/>
            <person name="Kellner H."/>
        </authorList>
    </citation>
    <scope>NUCLEOTIDE SEQUENCE [LARGE SCALE GENOMIC DNA]</scope>
    <source>
        <strain evidence="3 4">DSM 108284</strain>
    </source>
</reference>
<dbReference type="InterPro" id="IPR025602">
    <property type="entry name" value="BCP1_family"/>
</dbReference>
<feature type="compositionally biased region" description="Polar residues" evidence="2">
    <location>
        <begin position="108"/>
        <end position="121"/>
    </location>
</feature>
<dbReference type="Proteomes" id="UP000298061">
    <property type="component" value="Unassembled WGS sequence"/>
</dbReference>
<dbReference type="GO" id="GO:0005634">
    <property type="term" value="C:nucleus"/>
    <property type="evidence" value="ECO:0007669"/>
    <property type="project" value="TreeGrafter"/>
</dbReference>
<dbReference type="PANTHER" id="PTHR13261">
    <property type="entry name" value="BRCA2 AND CDKN1A INTERACTING PROTEIN"/>
    <property type="match status" value="1"/>
</dbReference>
<dbReference type="PANTHER" id="PTHR13261:SF0">
    <property type="entry name" value="BRCA2 AND CDKN1A-INTERACTING PROTEIN"/>
    <property type="match status" value="1"/>
</dbReference>
<protein>
    <submittedName>
        <fullName evidence="3">Uncharacterized protein</fullName>
    </submittedName>
</protein>
<sequence>MHVHKNHPSIKAIIAYALLKSANNVPFHATLQSLIGAAGLESQNHVGFIFSERLINMPVQVVPHMYRMLADEIKWAIDENEPYHFTHFLLISRTYRLSAEEEAEMQATAPQTKRQRNSAPISSSGGGVHSFHHEDDLIQKAASFTLDYGLTNVQPREKDSFGLDQGGRLMLIPAEKLPQLVAETAQVYAVPQ</sequence>
<keyword evidence="4" id="KW-1185">Reference proteome</keyword>
<accession>A0A4Z0A5R9</accession>
<dbReference type="OrthoDB" id="27543at2759"/>
<feature type="region of interest" description="Disordered" evidence="2">
    <location>
        <begin position="102"/>
        <end position="129"/>
    </location>
</feature>
<organism evidence="3 4">
    <name type="scientific">Hericium alpestre</name>
    <dbReference type="NCBI Taxonomy" id="135208"/>
    <lineage>
        <taxon>Eukaryota</taxon>
        <taxon>Fungi</taxon>
        <taxon>Dikarya</taxon>
        <taxon>Basidiomycota</taxon>
        <taxon>Agaricomycotina</taxon>
        <taxon>Agaricomycetes</taxon>
        <taxon>Russulales</taxon>
        <taxon>Hericiaceae</taxon>
        <taxon>Hericium</taxon>
    </lineage>
</organism>
<evidence type="ECO:0000256" key="2">
    <source>
        <dbReference type="SAM" id="MobiDB-lite"/>
    </source>
</evidence>